<dbReference type="Proteomes" id="UP000195772">
    <property type="component" value="Unassembled WGS sequence"/>
</dbReference>
<dbReference type="EMBL" id="NFHB01000001">
    <property type="protein sequence ID" value="OUN04905.1"/>
    <property type="molecule type" value="Genomic_DNA"/>
</dbReference>
<dbReference type="OrthoDB" id="5166556at2"/>
<reference evidence="2" key="1">
    <citation type="submission" date="2017-04" db="EMBL/GenBank/DDBJ databases">
        <title>Function of individual gut microbiota members based on whole genome sequencing of pure cultures obtained from chicken caecum.</title>
        <authorList>
            <person name="Medvecky M."/>
            <person name="Cejkova D."/>
            <person name="Polansky O."/>
            <person name="Karasova D."/>
            <person name="Kubasova T."/>
            <person name="Cizek A."/>
            <person name="Rychlik I."/>
        </authorList>
    </citation>
    <scope>NUCLEOTIDE SEQUENCE [LARGE SCALE GENOMIC DNA]</scope>
    <source>
        <strain evidence="2">An90</strain>
    </source>
</reference>
<protein>
    <submittedName>
        <fullName evidence="1">Transglutaminase</fullName>
    </submittedName>
</protein>
<dbReference type="SUPFAM" id="SSF54001">
    <property type="entry name" value="Cysteine proteinases"/>
    <property type="match status" value="1"/>
</dbReference>
<dbReference type="RefSeq" id="WP_018695166.1">
    <property type="nucleotide sequence ID" value="NZ_AP025562.1"/>
</dbReference>
<organism evidence="1 2">
    <name type="scientific">Alistipes onderdonkii</name>
    <dbReference type="NCBI Taxonomy" id="328813"/>
    <lineage>
        <taxon>Bacteria</taxon>
        <taxon>Pseudomonadati</taxon>
        <taxon>Bacteroidota</taxon>
        <taxon>Bacteroidia</taxon>
        <taxon>Bacteroidales</taxon>
        <taxon>Rikenellaceae</taxon>
        <taxon>Alistipes</taxon>
    </lineage>
</organism>
<dbReference type="eggNOG" id="COG1305">
    <property type="taxonomic scope" value="Bacteria"/>
</dbReference>
<sequence>MKKTLKIAGIVLASLVTLLLAAFLLARFVFREQVASALNALLAEQRTELLRAAAPYAADTVQFRFAYRQDSVRAREIRDHFRLDTLLRRDASTWENTLALAKFVARNIPHANQQVYPEKCNAVALWEYSRTVEPAFNCRLHSIMLHELLLASGITNRFVTCLPADSLDTDCHVVNIAWLPELQKWAMVDSDMQAFITDPAGTPLSLAEMRARYIGGEPTEVHRLLDEKDDGYYAAYWAKNLYWFECWESTGFDQEPNRGRHRCVVLLPPDFEGFRLGRTAVKTSDETRFWAAPETASDF</sequence>
<accession>A0A1Y3R0R5</accession>
<comment type="caution">
    <text evidence="1">The sequence shown here is derived from an EMBL/GenBank/DDBJ whole genome shotgun (WGS) entry which is preliminary data.</text>
</comment>
<dbReference type="InterPro" id="IPR038765">
    <property type="entry name" value="Papain-like_cys_pep_sf"/>
</dbReference>
<gene>
    <name evidence="1" type="ORF">B5G41_00940</name>
</gene>
<proteinExistence type="predicted"/>
<dbReference type="AlphaFoldDB" id="A0A1Y3R0R5"/>
<evidence type="ECO:0000313" key="2">
    <source>
        <dbReference type="Proteomes" id="UP000195772"/>
    </source>
</evidence>
<name>A0A1Y3R0R5_9BACT</name>
<evidence type="ECO:0000313" key="1">
    <source>
        <dbReference type="EMBL" id="OUN04905.1"/>
    </source>
</evidence>